<dbReference type="GO" id="GO:0032452">
    <property type="term" value="F:histone demethylase activity"/>
    <property type="evidence" value="ECO:0007669"/>
    <property type="project" value="TreeGrafter"/>
</dbReference>
<dbReference type="Proteomes" id="UP000663832">
    <property type="component" value="Unassembled WGS sequence"/>
</dbReference>
<dbReference type="SUPFAM" id="SSF51197">
    <property type="entry name" value="Clavaminate synthase-like"/>
    <property type="match status" value="1"/>
</dbReference>
<dbReference type="Gene3D" id="2.60.120.650">
    <property type="entry name" value="Cupin"/>
    <property type="match status" value="1"/>
</dbReference>
<dbReference type="Proteomes" id="UP000663877">
    <property type="component" value="Unassembled WGS sequence"/>
</dbReference>
<dbReference type="GO" id="GO:0010468">
    <property type="term" value="P:regulation of gene expression"/>
    <property type="evidence" value="ECO:0007669"/>
    <property type="project" value="TreeGrafter"/>
</dbReference>
<dbReference type="PANTHER" id="PTHR10694">
    <property type="entry name" value="LYSINE-SPECIFIC DEMETHYLASE"/>
    <property type="match status" value="1"/>
</dbReference>
<evidence type="ECO:0000313" key="6">
    <source>
        <dbReference type="Proteomes" id="UP000663832"/>
    </source>
</evidence>
<dbReference type="GO" id="GO:0000785">
    <property type="term" value="C:chromatin"/>
    <property type="evidence" value="ECO:0007669"/>
    <property type="project" value="TreeGrafter"/>
</dbReference>
<feature type="domain" description="JmjC" evidence="1">
    <location>
        <begin position="127"/>
        <end position="286"/>
    </location>
</feature>
<dbReference type="EMBL" id="CAJNOI010000401">
    <property type="protein sequence ID" value="CAF1268554.1"/>
    <property type="molecule type" value="Genomic_DNA"/>
</dbReference>
<keyword evidence="6" id="KW-1185">Reference proteome</keyword>
<reference evidence="2" key="1">
    <citation type="submission" date="2021-02" db="EMBL/GenBank/DDBJ databases">
        <authorList>
            <person name="Nowell W R."/>
        </authorList>
    </citation>
    <scope>NUCLEOTIDE SEQUENCE</scope>
</reference>
<dbReference type="PROSITE" id="PS51184">
    <property type="entry name" value="JMJC"/>
    <property type="match status" value="1"/>
</dbReference>
<organism evidence="2 7">
    <name type="scientific">Adineta steineri</name>
    <dbReference type="NCBI Taxonomy" id="433720"/>
    <lineage>
        <taxon>Eukaryota</taxon>
        <taxon>Metazoa</taxon>
        <taxon>Spiralia</taxon>
        <taxon>Gnathifera</taxon>
        <taxon>Rotifera</taxon>
        <taxon>Eurotatoria</taxon>
        <taxon>Bdelloidea</taxon>
        <taxon>Adinetida</taxon>
        <taxon>Adinetidae</taxon>
        <taxon>Adineta</taxon>
    </lineage>
</organism>
<dbReference type="SMART" id="SM00558">
    <property type="entry name" value="JmjC"/>
    <property type="match status" value="1"/>
</dbReference>
<evidence type="ECO:0000313" key="5">
    <source>
        <dbReference type="EMBL" id="CAF1555666.1"/>
    </source>
</evidence>
<sequence>MSSISIDIPTLEINSYGLKNLVNYISRHEQTLKEFGAIKIKLNSDCLLGIKKQKISSKFTNIQRIVKISNDEPIYSIKKIEGINDYMKEHIPILNEETFWSSFIHSNHKHEQSAASILLNKSLFLKKSPENSFSIHHIPKQSLLKLVDTQRIQQFVPCLTRSHEPGTIFPLSDTQQRLFSLIYHHDGGSRYWYIIPSCEREILLKLLYQKRSSACFQHDQLFINPSILDKHHIRYHRIIQHSNEFIVLSAGTISQSFTTDACWTESIPFALPSWIRNDHAYNQNSTCQCKINQFSETKTNNINLSQSDPVQKSIGQYFNVNNNHHQHTSISTG</sequence>
<dbReference type="AlphaFoldDB" id="A0A815BD38"/>
<proteinExistence type="predicted"/>
<protein>
    <recommendedName>
        <fullName evidence="1">JmjC domain-containing protein</fullName>
    </recommendedName>
</protein>
<accession>A0A815BD38</accession>
<evidence type="ECO:0000313" key="2">
    <source>
        <dbReference type="EMBL" id="CAF1268554.1"/>
    </source>
</evidence>
<evidence type="ECO:0000313" key="4">
    <source>
        <dbReference type="EMBL" id="CAF1554968.1"/>
    </source>
</evidence>
<name>A0A815BD38_9BILA</name>
<evidence type="ECO:0000259" key="1">
    <source>
        <dbReference type="PROSITE" id="PS51184"/>
    </source>
</evidence>
<dbReference type="EMBL" id="CAJNOI010000406">
    <property type="protein sequence ID" value="CAF1269930.1"/>
    <property type="molecule type" value="Genomic_DNA"/>
</dbReference>
<dbReference type="OrthoDB" id="9988998at2759"/>
<evidence type="ECO:0000313" key="7">
    <source>
        <dbReference type="Proteomes" id="UP000663877"/>
    </source>
</evidence>
<dbReference type="InterPro" id="IPR003347">
    <property type="entry name" value="JmjC_dom"/>
</dbReference>
<dbReference type="EMBL" id="CAJNOM010000746">
    <property type="protein sequence ID" value="CAF1554968.1"/>
    <property type="molecule type" value="Genomic_DNA"/>
</dbReference>
<gene>
    <name evidence="2" type="ORF">BJG266_LOCUS30530</name>
    <name evidence="3" type="ORF">BJG266_LOCUS30606</name>
    <name evidence="4" type="ORF">QVE165_LOCUS47401</name>
    <name evidence="5" type="ORF">QVE165_LOCUS47463</name>
</gene>
<comment type="caution">
    <text evidence="2">The sequence shown here is derived from an EMBL/GenBank/DDBJ whole genome shotgun (WGS) entry which is preliminary data.</text>
</comment>
<dbReference type="GO" id="GO:0005634">
    <property type="term" value="C:nucleus"/>
    <property type="evidence" value="ECO:0007669"/>
    <property type="project" value="TreeGrafter"/>
</dbReference>
<dbReference type="EMBL" id="CAJNOM010000750">
    <property type="protein sequence ID" value="CAF1555666.1"/>
    <property type="molecule type" value="Genomic_DNA"/>
</dbReference>
<evidence type="ECO:0000313" key="3">
    <source>
        <dbReference type="EMBL" id="CAF1269930.1"/>
    </source>
</evidence>
<dbReference type="Pfam" id="PF02373">
    <property type="entry name" value="JmjC"/>
    <property type="match status" value="1"/>
</dbReference>